<gene>
    <name evidence="2" type="primary">Aste57867_1969</name>
    <name evidence="1" type="ORF">As57867_001967</name>
    <name evidence="2" type="ORF">ASTE57867_1969</name>
</gene>
<dbReference type="PANTHER" id="PTHR46586:SF3">
    <property type="entry name" value="ANKYRIN REPEAT-CONTAINING PROTEIN"/>
    <property type="match status" value="1"/>
</dbReference>
<dbReference type="InterPro" id="IPR036770">
    <property type="entry name" value="Ankyrin_rpt-contain_sf"/>
</dbReference>
<dbReference type="Gene3D" id="1.25.40.20">
    <property type="entry name" value="Ankyrin repeat-containing domain"/>
    <property type="match status" value="1"/>
</dbReference>
<protein>
    <submittedName>
        <fullName evidence="2">Aste57867_1969 protein</fullName>
    </submittedName>
</protein>
<name>A0A485K7P5_9STRA</name>
<dbReference type="InterPro" id="IPR052050">
    <property type="entry name" value="SecEffector_AnkRepeat"/>
</dbReference>
<dbReference type="EMBL" id="CAADRA010000190">
    <property type="protein sequence ID" value="VFT79174.1"/>
    <property type="molecule type" value="Genomic_DNA"/>
</dbReference>
<reference evidence="2 3" key="1">
    <citation type="submission" date="2019-03" db="EMBL/GenBank/DDBJ databases">
        <authorList>
            <person name="Gaulin E."/>
            <person name="Dumas B."/>
        </authorList>
    </citation>
    <scope>NUCLEOTIDE SEQUENCE [LARGE SCALE GENOMIC DNA]</scope>
    <source>
        <strain evidence="2">CBS 568.67</strain>
    </source>
</reference>
<dbReference type="AlphaFoldDB" id="A0A485K7P5"/>
<reference evidence="1" key="2">
    <citation type="submission" date="2019-06" db="EMBL/GenBank/DDBJ databases">
        <title>Genomics analysis of Aphanomyces spp. identifies a new class of oomycete effector associated with host adaptation.</title>
        <authorList>
            <person name="Gaulin E."/>
        </authorList>
    </citation>
    <scope>NUCLEOTIDE SEQUENCE</scope>
    <source>
        <strain evidence="1">CBS 578.67</strain>
    </source>
</reference>
<sequence length="518" mass="57560">MTISPHPMSSATTAVLCSAALFSHLVRFQDGIYEDIVPFRHLQGYRKRFKDSEFDAAGLIDVHIPLQPWLALYGYTRLQHLCSSVGRTESMLLYGAYFGDVELLDALATAIPDIYAGHSLPLAEMAIIGGSLRTVHYLRTRQFTFPTESTLYLAAKHGRASIVEHYIPSSLSCYQALRLAATGNHVACVELLIPHCTPYFLSQAMMLAVRHVAIDSVRVLYAGGGRLFSEEPLVDAATQGRLDCLEFFLAQDETKPRPRDMRQASLTGAIQGNHVELASHMLSLADDVFVEPSHVAEAMRHQSVAMVELLWAHRETRWRVDIMPTWVNEYAKWMDAAAQSGRLEMVQCLVPKGDNTSVDWYKILVDATRARQAQIVNWLVESGKVVSDVPTLEQLMVEAMDPSKSHLKTSTMEILSFVKSLLPSTYRLPTSVVEEAAKNEAHVFRFFIDLWWPTHDLETRASVGEACLLAAAAGGKQKNVKLLVSHFHIGVTSAVVDAAKQSCSSKNLIAYLESCQVE</sequence>
<evidence type="ECO:0000313" key="2">
    <source>
        <dbReference type="EMBL" id="VFT79174.1"/>
    </source>
</evidence>
<keyword evidence="3" id="KW-1185">Reference proteome</keyword>
<dbReference type="PANTHER" id="PTHR46586">
    <property type="entry name" value="ANKYRIN REPEAT-CONTAINING PROTEIN"/>
    <property type="match status" value="1"/>
</dbReference>
<accession>A0A485K7P5</accession>
<organism evidence="2 3">
    <name type="scientific">Aphanomyces stellatus</name>
    <dbReference type="NCBI Taxonomy" id="120398"/>
    <lineage>
        <taxon>Eukaryota</taxon>
        <taxon>Sar</taxon>
        <taxon>Stramenopiles</taxon>
        <taxon>Oomycota</taxon>
        <taxon>Saprolegniomycetes</taxon>
        <taxon>Saprolegniales</taxon>
        <taxon>Verrucalvaceae</taxon>
        <taxon>Aphanomyces</taxon>
    </lineage>
</organism>
<proteinExistence type="predicted"/>
<evidence type="ECO:0000313" key="1">
    <source>
        <dbReference type="EMBL" id="KAF0717983.1"/>
    </source>
</evidence>
<dbReference type="Proteomes" id="UP000332933">
    <property type="component" value="Unassembled WGS sequence"/>
</dbReference>
<dbReference type="EMBL" id="VJMH01000190">
    <property type="protein sequence ID" value="KAF0717983.1"/>
    <property type="molecule type" value="Genomic_DNA"/>
</dbReference>
<evidence type="ECO:0000313" key="3">
    <source>
        <dbReference type="Proteomes" id="UP000332933"/>
    </source>
</evidence>
<dbReference type="SUPFAM" id="SSF48403">
    <property type="entry name" value="Ankyrin repeat"/>
    <property type="match status" value="1"/>
</dbReference>